<dbReference type="CDD" id="cd17535">
    <property type="entry name" value="REC_NarL-like"/>
    <property type="match status" value="1"/>
</dbReference>
<dbReference type="SMART" id="SM00421">
    <property type="entry name" value="HTH_LUXR"/>
    <property type="match status" value="1"/>
</dbReference>
<dbReference type="OrthoDB" id="9797341at2"/>
<proteinExistence type="predicted"/>
<accession>A0A2K9PW24</accession>
<reference evidence="6 7" key="1">
    <citation type="submission" date="2018-01" db="EMBL/GenBank/DDBJ databases">
        <title>Complete genome sequence of Flavivirga eckloniae ECD14 isolated from seaweed Ecklonia cava.</title>
        <authorList>
            <person name="Lee J.H."/>
            <person name="Baik K.S."/>
            <person name="Seong C.N."/>
        </authorList>
    </citation>
    <scope>NUCLEOTIDE SEQUENCE [LARGE SCALE GENOMIC DNA]</scope>
    <source>
        <strain evidence="6 7">ECD14</strain>
    </source>
</reference>
<evidence type="ECO:0000256" key="1">
    <source>
        <dbReference type="ARBA" id="ARBA00022553"/>
    </source>
</evidence>
<dbReference type="Gene3D" id="3.40.50.2300">
    <property type="match status" value="1"/>
</dbReference>
<gene>
    <name evidence="6" type="ORF">C1H87_22150</name>
</gene>
<dbReference type="InterPro" id="IPR039420">
    <property type="entry name" value="WalR-like"/>
</dbReference>
<dbReference type="PANTHER" id="PTHR43214">
    <property type="entry name" value="TWO-COMPONENT RESPONSE REGULATOR"/>
    <property type="match status" value="1"/>
</dbReference>
<dbReference type="PROSITE" id="PS50110">
    <property type="entry name" value="RESPONSE_REGULATORY"/>
    <property type="match status" value="1"/>
</dbReference>
<feature type="domain" description="Response regulatory" evidence="5">
    <location>
        <begin position="4"/>
        <end position="119"/>
    </location>
</feature>
<name>A0A2K9PW24_9FLAO</name>
<dbReference type="RefSeq" id="WP_102757914.1">
    <property type="nucleotide sequence ID" value="NZ_CP025791.1"/>
</dbReference>
<keyword evidence="2 6" id="KW-0238">DNA-binding</keyword>
<dbReference type="InterPro" id="IPR000792">
    <property type="entry name" value="Tscrpt_reg_LuxR_C"/>
</dbReference>
<keyword evidence="1 3" id="KW-0597">Phosphoprotein</keyword>
<dbReference type="GO" id="GO:0003677">
    <property type="term" value="F:DNA binding"/>
    <property type="evidence" value="ECO:0007669"/>
    <property type="project" value="UniProtKB-KW"/>
</dbReference>
<dbReference type="EMBL" id="CP025791">
    <property type="protein sequence ID" value="AUP81271.1"/>
    <property type="molecule type" value="Genomic_DNA"/>
</dbReference>
<protein>
    <submittedName>
        <fullName evidence="6">DNA-binding response regulator</fullName>
    </submittedName>
</protein>
<feature type="domain" description="HTH luxR-type" evidence="4">
    <location>
        <begin position="140"/>
        <end position="206"/>
    </location>
</feature>
<feature type="modified residue" description="4-aspartylphosphate" evidence="3">
    <location>
        <position position="54"/>
    </location>
</feature>
<dbReference type="SMART" id="SM00448">
    <property type="entry name" value="REC"/>
    <property type="match status" value="1"/>
</dbReference>
<dbReference type="InterPro" id="IPR016032">
    <property type="entry name" value="Sig_transdc_resp-reg_C-effctor"/>
</dbReference>
<dbReference type="InterPro" id="IPR001789">
    <property type="entry name" value="Sig_transdc_resp-reg_receiver"/>
</dbReference>
<evidence type="ECO:0000256" key="2">
    <source>
        <dbReference type="ARBA" id="ARBA00023125"/>
    </source>
</evidence>
<dbReference type="InterPro" id="IPR058245">
    <property type="entry name" value="NreC/VraR/RcsB-like_REC"/>
</dbReference>
<dbReference type="Gene3D" id="1.10.10.10">
    <property type="entry name" value="Winged helix-like DNA-binding domain superfamily/Winged helix DNA-binding domain"/>
    <property type="match status" value="1"/>
</dbReference>
<evidence type="ECO:0000313" key="6">
    <source>
        <dbReference type="EMBL" id="AUP81271.1"/>
    </source>
</evidence>
<sequence>MEISVLVADDHPMLLRGLVDELKSFNYNIISSVENGAKALDDIISLQPDIAILDIEMPLLSGFEVIQKCLDKQQTTKFIILTSHKQKGFISKAQKLNIQGYILKDEPSIELHKCIQEVFKGGTYFSSEFNKILENQISPEIEKIKFLSPSERTIVRLVAQGKSSKEIGELLSISSRTVEKHRSNIIRKLDLSNEMDALSSWAQEHKELILSI</sequence>
<dbReference type="Pfam" id="PF00072">
    <property type="entry name" value="Response_reg"/>
    <property type="match status" value="1"/>
</dbReference>
<keyword evidence="7" id="KW-1185">Reference proteome</keyword>
<dbReference type="CDD" id="cd06170">
    <property type="entry name" value="LuxR_C_like"/>
    <property type="match status" value="1"/>
</dbReference>
<evidence type="ECO:0000256" key="3">
    <source>
        <dbReference type="PROSITE-ProRule" id="PRU00169"/>
    </source>
</evidence>
<evidence type="ECO:0000313" key="7">
    <source>
        <dbReference type="Proteomes" id="UP000235826"/>
    </source>
</evidence>
<dbReference type="AlphaFoldDB" id="A0A2K9PW24"/>
<evidence type="ECO:0000259" key="4">
    <source>
        <dbReference type="PROSITE" id="PS50043"/>
    </source>
</evidence>
<dbReference type="GO" id="GO:0000160">
    <property type="term" value="P:phosphorelay signal transduction system"/>
    <property type="evidence" value="ECO:0007669"/>
    <property type="project" value="InterPro"/>
</dbReference>
<dbReference type="KEGG" id="fek:C1H87_22150"/>
<dbReference type="Pfam" id="PF00196">
    <property type="entry name" value="GerE"/>
    <property type="match status" value="1"/>
</dbReference>
<dbReference type="PROSITE" id="PS50043">
    <property type="entry name" value="HTH_LUXR_2"/>
    <property type="match status" value="1"/>
</dbReference>
<dbReference type="InterPro" id="IPR011006">
    <property type="entry name" value="CheY-like_superfamily"/>
</dbReference>
<organism evidence="6 7">
    <name type="scientific">Flavivirga eckloniae</name>
    <dbReference type="NCBI Taxonomy" id="1803846"/>
    <lineage>
        <taxon>Bacteria</taxon>
        <taxon>Pseudomonadati</taxon>
        <taxon>Bacteroidota</taxon>
        <taxon>Flavobacteriia</taxon>
        <taxon>Flavobacteriales</taxon>
        <taxon>Flavobacteriaceae</taxon>
        <taxon>Flavivirga</taxon>
    </lineage>
</organism>
<dbReference type="Proteomes" id="UP000235826">
    <property type="component" value="Chromosome"/>
</dbReference>
<dbReference type="PRINTS" id="PR00038">
    <property type="entry name" value="HTHLUXR"/>
</dbReference>
<dbReference type="SUPFAM" id="SSF52172">
    <property type="entry name" value="CheY-like"/>
    <property type="match status" value="1"/>
</dbReference>
<evidence type="ECO:0000259" key="5">
    <source>
        <dbReference type="PROSITE" id="PS50110"/>
    </source>
</evidence>
<dbReference type="InterPro" id="IPR036388">
    <property type="entry name" value="WH-like_DNA-bd_sf"/>
</dbReference>
<dbReference type="PROSITE" id="PS00622">
    <property type="entry name" value="HTH_LUXR_1"/>
    <property type="match status" value="1"/>
</dbReference>
<dbReference type="GO" id="GO:0006355">
    <property type="term" value="P:regulation of DNA-templated transcription"/>
    <property type="evidence" value="ECO:0007669"/>
    <property type="project" value="InterPro"/>
</dbReference>
<dbReference type="SUPFAM" id="SSF46894">
    <property type="entry name" value="C-terminal effector domain of the bipartite response regulators"/>
    <property type="match status" value="1"/>
</dbReference>